<keyword evidence="1" id="KW-0540">Nuclease</keyword>
<dbReference type="GO" id="GO:0004519">
    <property type="term" value="F:endonuclease activity"/>
    <property type="evidence" value="ECO:0007669"/>
    <property type="project" value="UniProtKB-KW"/>
</dbReference>
<dbReference type="CDD" id="cd00085">
    <property type="entry name" value="HNHc"/>
    <property type="match status" value="1"/>
</dbReference>
<evidence type="ECO:0000256" key="2">
    <source>
        <dbReference type="ARBA" id="ARBA00022801"/>
    </source>
</evidence>
<accession>A0ABC9TGJ9</accession>
<dbReference type="Gene3D" id="1.10.30.50">
    <property type="match status" value="1"/>
</dbReference>
<evidence type="ECO:0000259" key="5">
    <source>
        <dbReference type="SMART" id="SM00507"/>
    </source>
</evidence>
<evidence type="ECO:0000313" key="7">
    <source>
        <dbReference type="Proteomes" id="UP000015750"/>
    </source>
</evidence>
<dbReference type="EMBL" id="ATIR01000098">
    <property type="protein sequence ID" value="EPI05094.1"/>
    <property type="molecule type" value="Genomic_DNA"/>
</dbReference>
<evidence type="ECO:0000256" key="1">
    <source>
        <dbReference type="ARBA" id="ARBA00022722"/>
    </source>
</evidence>
<dbReference type="GO" id="GO:0016787">
    <property type="term" value="F:hydrolase activity"/>
    <property type="evidence" value="ECO:0007669"/>
    <property type="project" value="UniProtKB-KW"/>
</dbReference>
<gene>
    <name evidence="6" type="ORF">D358_02561</name>
</gene>
<keyword evidence="6" id="KW-0255">Endonuclease</keyword>
<proteinExistence type="inferred from homology"/>
<dbReference type="AlphaFoldDB" id="A0ABC9TGJ9"/>
<name>A0ABC9TGJ9_ENTFL</name>
<keyword evidence="2" id="KW-0378">Hydrolase</keyword>
<reference evidence="6 7" key="1">
    <citation type="submission" date="2013-06" db="EMBL/GenBank/DDBJ databases">
        <authorList>
            <person name="Weinstock G."/>
            <person name="Sodergren E."/>
            <person name="Lobos E.A."/>
            <person name="Fulton L."/>
            <person name="Fulton R."/>
            <person name="Courtney L."/>
            <person name="Fronick C."/>
            <person name="O'Laughlin M."/>
            <person name="Godfrey J."/>
            <person name="Wilson R.M."/>
            <person name="Miner T."/>
            <person name="Farmer C."/>
            <person name="Delehaunty K."/>
            <person name="Cordes M."/>
            <person name="Minx P."/>
            <person name="Tomlinson C."/>
            <person name="Chen J."/>
            <person name="Wollam A."/>
            <person name="Pepin K.H."/>
            <person name="Bhonagiri V."/>
            <person name="Zhang X."/>
            <person name="Warren W."/>
            <person name="Mitreva M."/>
            <person name="Mardis E.R."/>
            <person name="Wilson R.K."/>
        </authorList>
    </citation>
    <scope>NUCLEOTIDE SEQUENCE [LARGE SCALE GENOMIC DNA]</scope>
    <source>
        <strain evidence="6 7">RP2S-4</strain>
    </source>
</reference>
<dbReference type="Pfam" id="PF01844">
    <property type="entry name" value="HNH"/>
    <property type="match status" value="1"/>
</dbReference>
<dbReference type="InterPro" id="IPR002711">
    <property type="entry name" value="HNH"/>
</dbReference>
<dbReference type="PANTHER" id="PTHR41286">
    <property type="entry name" value="HNH NUCLEASE YAJD-RELATED"/>
    <property type="match status" value="1"/>
</dbReference>
<dbReference type="InterPro" id="IPR003615">
    <property type="entry name" value="HNH_nuc"/>
</dbReference>
<comment type="caution">
    <text evidence="6">The sequence shown here is derived from an EMBL/GenBank/DDBJ whole genome shotgun (WGS) entry which is preliminary data.</text>
</comment>
<protein>
    <recommendedName>
        <fullName evidence="4">Putative HNH nuclease YajD</fullName>
    </recommendedName>
</protein>
<evidence type="ECO:0000256" key="3">
    <source>
        <dbReference type="ARBA" id="ARBA00038412"/>
    </source>
</evidence>
<comment type="similarity">
    <text evidence="3">Belongs to the HNH nuclease family.</text>
</comment>
<dbReference type="Proteomes" id="UP000015750">
    <property type="component" value="Unassembled WGS sequence"/>
</dbReference>
<organism evidence="6 7">
    <name type="scientific">Enterococcus faecalis RP2S-4</name>
    <dbReference type="NCBI Taxonomy" id="1244145"/>
    <lineage>
        <taxon>Bacteria</taxon>
        <taxon>Bacillati</taxon>
        <taxon>Bacillota</taxon>
        <taxon>Bacilli</taxon>
        <taxon>Lactobacillales</taxon>
        <taxon>Enterococcaceae</taxon>
        <taxon>Enterococcus</taxon>
    </lineage>
</organism>
<evidence type="ECO:0000256" key="4">
    <source>
        <dbReference type="ARBA" id="ARBA00040194"/>
    </source>
</evidence>
<dbReference type="SMART" id="SM00507">
    <property type="entry name" value="HNHc"/>
    <property type="match status" value="1"/>
</dbReference>
<dbReference type="PANTHER" id="PTHR41286:SF1">
    <property type="entry name" value="HNH NUCLEASE YAJD-RELATED"/>
    <property type="match status" value="1"/>
</dbReference>
<feature type="domain" description="HNH nuclease" evidence="5">
    <location>
        <begin position="48"/>
        <end position="103"/>
    </location>
</feature>
<sequence length="127" mass="15403">MPKYCRQEGCRTLLEKGSYCDEHKRKKRVTKRYYSKNKSFYKSDEWKSVADAVRFRDRYKCTICHKPVFGRDSQVDHIKPIWLNPNLRLDMNNLRLVCATCHPKVEYRPQTQKEIEMKKNYNPADYF</sequence>
<evidence type="ECO:0000313" key="6">
    <source>
        <dbReference type="EMBL" id="EPI05094.1"/>
    </source>
</evidence>